<feature type="transmembrane region" description="Helical" evidence="6">
    <location>
        <begin position="419"/>
        <end position="441"/>
    </location>
</feature>
<evidence type="ECO:0000313" key="9">
    <source>
        <dbReference type="Proteomes" id="UP000660262"/>
    </source>
</evidence>
<keyword evidence="4 6" id="KW-0472">Membrane</keyword>
<feature type="transmembrane region" description="Helical" evidence="6">
    <location>
        <begin position="388"/>
        <end position="407"/>
    </location>
</feature>
<evidence type="ECO:0000256" key="4">
    <source>
        <dbReference type="ARBA" id="ARBA00023136"/>
    </source>
</evidence>
<organism evidence="8 9">
    <name type="scientific">Pycnococcus provasolii</name>
    <dbReference type="NCBI Taxonomy" id="41880"/>
    <lineage>
        <taxon>Eukaryota</taxon>
        <taxon>Viridiplantae</taxon>
        <taxon>Chlorophyta</taxon>
        <taxon>Pseudoscourfieldiophyceae</taxon>
        <taxon>Pseudoscourfieldiales</taxon>
        <taxon>Pycnococcaceae</taxon>
        <taxon>Pycnococcus</taxon>
    </lineage>
</organism>
<reference evidence="8" key="1">
    <citation type="submission" date="2020-10" db="EMBL/GenBank/DDBJ databases">
        <title>Unveiling of a novel bifunctional photoreceptor, Dualchrome1, isolated from a cosmopolitan green alga.</title>
        <authorList>
            <person name="Suzuki S."/>
            <person name="Kawachi M."/>
        </authorList>
    </citation>
    <scope>NUCLEOTIDE SEQUENCE</scope>
    <source>
        <strain evidence="8">NIES 2893</strain>
    </source>
</reference>
<evidence type="ECO:0000256" key="6">
    <source>
        <dbReference type="SAM" id="Phobius"/>
    </source>
</evidence>
<dbReference type="PANTHER" id="PTHR43021">
    <property type="entry name" value="NA(+)/H(+) ANTIPORTER-RELATED"/>
    <property type="match status" value="1"/>
</dbReference>
<keyword evidence="3 6" id="KW-1133">Transmembrane helix</keyword>
<dbReference type="GO" id="GO:1902600">
    <property type="term" value="P:proton transmembrane transport"/>
    <property type="evidence" value="ECO:0007669"/>
    <property type="project" value="InterPro"/>
</dbReference>
<feature type="region of interest" description="Disordered" evidence="5">
    <location>
        <begin position="532"/>
        <end position="554"/>
    </location>
</feature>
<protein>
    <recommendedName>
        <fullName evidence="7">Cation/H+ exchanger transmembrane domain-containing protein</fullName>
    </recommendedName>
</protein>
<evidence type="ECO:0000256" key="5">
    <source>
        <dbReference type="SAM" id="MobiDB-lite"/>
    </source>
</evidence>
<feature type="transmembrane region" description="Helical" evidence="6">
    <location>
        <begin position="232"/>
        <end position="254"/>
    </location>
</feature>
<feature type="transmembrane region" description="Helical" evidence="6">
    <location>
        <begin position="27"/>
        <end position="47"/>
    </location>
</feature>
<proteinExistence type="predicted"/>
<dbReference type="Proteomes" id="UP000660262">
    <property type="component" value="Unassembled WGS sequence"/>
</dbReference>
<evidence type="ECO:0000313" key="8">
    <source>
        <dbReference type="EMBL" id="GHP12395.1"/>
    </source>
</evidence>
<comment type="caution">
    <text evidence="8">The sequence shown here is derived from an EMBL/GenBank/DDBJ whole genome shotgun (WGS) entry which is preliminary data.</text>
</comment>
<name>A0A830I0K2_9CHLO</name>
<dbReference type="AlphaFoldDB" id="A0A830I0K2"/>
<dbReference type="Pfam" id="PF00999">
    <property type="entry name" value="Na_H_Exchanger"/>
    <property type="match status" value="1"/>
</dbReference>
<comment type="subcellular location">
    <subcellularLocation>
        <location evidence="1">Membrane</location>
        <topology evidence="1">Multi-pass membrane protein</topology>
    </subcellularLocation>
</comment>
<feature type="transmembrane region" description="Helical" evidence="6">
    <location>
        <begin position="327"/>
        <end position="345"/>
    </location>
</feature>
<feature type="transmembrane region" description="Helical" evidence="6">
    <location>
        <begin position="54"/>
        <end position="72"/>
    </location>
</feature>
<dbReference type="GO" id="GO:0015297">
    <property type="term" value="F:antiporter activity"/>
    <property type="evidence" value="ECO:0007669"/>
    <property type="project" value="InterPro"/>
</dbReference>
<gene>
    <name evidence="8" type="ORF">PPROV_001112300</name>
</gene>
<evidence type="ECO:0000259" key="7">
    <source>
        <dbReference type="Pfam" id="PF00999"/>
    </source>
</evidence>
<dbReference type="PANTHER" id="PTHR43021:SF2">
    <property type="entry name" value="CATION_H+ EXCHANGER DOMAIN-CONTAINING PROTEIN"/>
    <property type="match status" value="1"/>
</dbReference>
<dbReference type="GO" id="GO:0016020">
    <property type="term" value="C:membrane"/>
    <property type="evidence" value="ECO:0007669"/>
    <property type="project" value="UniProtKB-SubCell"/>
</dbReference>
<evidence type="ECO:0000256" key="1">
    <source>
        <dbReference type="ARBA" id="ARBA00004141"/>
    </source>
</evidence>
<keyword evidence="9" id="KW-1185">Reference proteome</keyword>
<evidence type="ECO:0000256" key="3">
    <source>
        <dbReference type="ARBA" id="ARBA00022989"/>
    </source>
</evidence>
<dbReference type="OrthoDB" id="119067at2759"/>
<feature type="transmembrane region" description="Helical" evidence="6">
    <location>
        <begin position="194"/>
        <end position="212"/>
    </location>
</feature>
<sequence length="554" mass="58195">MDAAAADAADADAAAPPSLLTRMEVDVSSGVLILLTAFVLFIGAYYAGHVFKRLSLPAITAYFLVGLLLGPHSFNMVNRDSLEWLKLMDGTCLCMIGLCAGTEVSFQELAPHLSIVWVYTLAITAGTWLLVTPVVHFFVAPNVPFLVDMAKQANGPSRVWAITSLIGTLMVARSPASALAVLRDTDGRGPFCTTTLAVVVVKDVVTVLMYSLNLEYVHFVFGENATVTLYTLLAPFVHVMWSGILGLLGGLALATGPMAPSVPAPALPTTPSIKRASGILLMTYARGRHNVIRLSSGAARPAMIAAVAGILYFVAKNTGGEPLLTCLVAGMVIANPLPTPVRTCVSSMRRVLRMQRESTGLMTSNIMAHHGESDNEAEARRAETHRHFALLMPVVNVVFFSLAGTYIRPRDLLGSTAHASIIFATRMFALVGSTAVAAIVLTRGFPESTNAGGGYLVATSGYAWMAYVTQAGVAMGLIKLAVNAFPSWGGEFAALSTAVVVANQVIGPLLFKHAIVRSGESHAGLLHVDKSATPASGSSSGDESAAPDGVTVTA</sequence>
<feature type="transmembrane region" description="Helical" evidence="6">
    <location>
        <begin position="84"/>
        <end position="104"/>
    </location>
</feature>
<dbReference type="Gene3D" id="1.20.1530.20">
    <property type="match status" value="1"/>
</dbReference>
<dbReference type="EMBL" id="BNJQ01000041">
    <property type="protein sequence ID" value="GHP12395.1"/>
    <property type="molecule type" value="Genomic_DNA"/>
</dbReference>
<feature type="transmembrane region" description="Helical" evidence="6">
    <location>
        <begin position="453"/>
        <end position="480"/>
    </location>
</feature>
<feature type="transmembrane region" description="Helical" evidence="6">
    <location>
        <begin position="116"/>
        <end position="139"/>
    </location>
</feature>
<feature type="transmembrane region" description="Helical" evidence="6">
    <location>
        <begin position="159"/>
        <end position="182"/>
    </location>
</feature>
<evidence type="ECO:0000256" key="2">
    <source>
        <dbReference type="ARBA" id="ARBA00022692"/>
    </source>
</evidence>
<feature type="domain" description="Cation/H+ exchanger transmembrane" evidence="7">
    <location>
        <begin position="40"/>
        <end position="250"/>
    </location>
</feature>
<feature type="transmembrane region" description="Helical" evidence="6">
    <location>
        <begin position="492"/>
        <end position="511"/>
    </location>
</feature>
<dbReference type="InterPro" id="IPR038770">
    <property type="entry name" value="Na+/solute_symporter_sf"/>
</dbReference>
<feature type="transmembrane region" description="Helical" evidence="6">
    <location>
        <begin position="298"/>
        <end position="315"/>
    </location>
</feature>
<dbReference type="InterPro" id="IPR006153">
    <property type="entry name" value="Cation/H_exchanger_TM"/>
</dbReference>
<feature type="compositionally biased region" description="Low complexity" evidence="5">
    <location>
        <begin position="534"/>
        <end position="554"/>
    </location>
</feature>
<accession>A0A830I0K2</accession>
<keyword evidence="2 6" id="KW-0812">Transmembrane</keyword>